<evidence type="ECO:0000313" key="2">
    <source>
        <dbReference type="Proteomes" id="UP000249177"/>
    </source>
</evidence>
<proteinExistence type="predicted"/>
<evidence type="ECO:0008006" key="3">
    <source>
        <dbReference type="Google" id="ProtNLM"/>
    </source>
</evidence>
<organism evidence="1 2">
    <name type="scientific">Flavobacterium aquariorum</name>
    <dbReference type="NCBI Taxonomy" id="2217670"/>
    <lineage>
        <taxon>Bacteria</taxon>
        <taxon>Pseudomonadati</taxon>
        <taxon>Bacteroidota</taxon>
        <taxon>Flavobacteriia</taxon>
        <taxon>Flavobacteriales</taxon>
        <taxon>Flavobacteriaceae</taxon>
        <taxon>Flavobacterium</taxon>
    </lineage>
</organism>
<keyword evidence="2" id="KW-1185">Reference proteome</keyword>
<comment type="caution">
    <text evidence="1">The sequence shown here is derived from an EMBL/GenBank/DDBJ whole genome shotgun (WGS) entry which is preliminary data.</text>
</comment>
<accession>A0A2W7UIS8</accession>
<dbReference type="Proteomes" id="UP000249177">
    <property type="component" value="Unassembled WGS sequence"/>
</dbReference>
<gene>
    <name evidence="1" type="ORF">DOS84_10525</name>
</gene>
<dbReference type="RefSeq" id="WP_111410085.1">
    <property type="nucleotide sequence ID" value="NZ_QKXH01000006.1"/>
</dbReference>
<name>A0A2W7UIS8_9FLAO</name>
<dbReference type="AlphaFoldDB" id="A0A2W7UIS8"/>
<evidence type="ECO:0000313" key="1">
    <source>
        <dbReference type="EMBL" id="PZX93295.1"/>
    </source>
</evidence>
<protein>
    <recommendedName>
        <fullName evidence="3">Response regulator receiver protein</fullName>
    </recommendedName>
</protein>
<dbReference type="EMBL" id="QKXH01000006">
    <property type="protein sequence ID" value="PZX93295.1"/>
    <property type="molecule type" value="Genomic_DNA"/>
</dbReference>
<dbReference type="OrthoDB" id="677818at2"/>
<reference evidence="1 2" key="1">
    <citation type="submission" date="2018-06" db="EMBL/GenBank/DDBJ databases">
        <title>Flavobacterium sp IMCC34762, genome.</title>
        <authorList>
            <person name="Joung Y."/>
            <person name="Cho J."/>
            <person name="Song J."/>
        </authorList>
    </citation>
    <scope>NUCLEOTIDE SEQUENCE [LARGE SCALE GENOMIC DNA]</scope>
    <source>
        <strain evidence="1 2">IMCC34762</strain>
    </source>
</reference>
<sequence>MKKLEFLILGKNEPILEILLRLVNANEDWHAVGFSDEETAKDYFKQNLLDIVLFSSGIEAASEKKMQEFFKTEQPEIEIILHYGGGSGLLKCEILEVLEKRRKRKLSQNQA</sequence>